<name>A0ABW2KKY2_9ACTN</name>
<organism evidence="2 3">
    <name type="scientific">Marinactinospora rubrisoli</name>
    <dbReference type="NCBI Taxonomy" id="2715399"/>
    <lineage>
        <taxon>Bacteria</taxon>
        <taxon>Bacillati</taxon>
        <taxon>Actinomycetota</taxon>
        <taxon>Actinomycetes</taxon>
        <taxon>Streptosporangiales</taxon>
        <taxon>Nocardiopsidaceae</taxon>
        <taxon>Marinactinospora</taxon>
    </lineage>
</organism>
<dbReference type="Gene3D" id="3.30.750.210">
    <property type="match status" value="1"/>
</dbReference>
<evidence type="ECO:0000259" key="1">
    <source>
        <dbReference type="PROSITE" id="PS51918"/>
    </source>
</evidence>
<dbReference type="Proteomes" id="UP001596540">
    <property type="component" value="Unassembled WGS sequence"/>
</dbReference>
<dbReference type="Pfam" id="PF04055">
    <property type="entry name" value="Radical_SAM"/>
    <property type="match status" value="1"/>
</dbReference>
<reference evidence="3" key="1">
    <citation type="journal article" date="2019" name="Int. J. Syst. Evol. Microbiol.">
        <title>The Global Catalogue of Microorganisms (GCM) 10K type strain sequencing project: providing services to taxonomists for standard genome sequencing and annotation.</title>
        <authorList>
            <consortium name="The Broad Institute Genomics Platform"/>
            <consortium name="The Broad Institute Genome Sequencing Center for Infectious Disease"/>
            <person name="Wu L."/>
            <person name="Ma J."/>
        </authorList>
    </citation>
    <scope>NUCLEOTIDE SEQUENCE [LARGE SCALE GENOMIC DNA]</scope>
    <source>
        <strain evidence="3">CGMCC 4.7382</strain>
    </source>
</reference>
<dbReference type="SFLD" id="SFLDS00029">
    <property type="entry name" value="Radical_SAM"/>
    <property type="match status" value="1"/>
</dbReference>
<evidence type="ECO:0000313" key="3">
    <source>
        <dbReference type="Proteomes" id="UP001596540"/>
    </source>
</evidence>
<comment type="caution">
    <text evidence="2">The sequence shown here is derived from an EMBL/GenBank/DDBJ whole genome shotgun (WGS) entry which is preliminary data.</text>
</comment>
<dbReference type="CDD" id="cd01335">
    <property type="entry name" value="Radical_SAM"/>
    <property type="match status" value="1"/>
</dbReference>
<dbReference type="InterPro" id="IPR045784">
    <property type="entry name" value="Radical_SAM_N2"/>
</dbReference>
<dbReference type="PANTHER" id="PTHR42731">
    <property type="entry name" value="SLL1084 PROTEIN"/>
    <property type="match status" value="1"/>
</dbReference>
<keyword evidence="3" id="KW-1185">Reference proteome</keyword>
<dbReference type="InterPro" id="IPR006638">
    <property type="entry name" value="Elp3/MiaA/NifB-like_rSAM"/>
</dbReference>
<dbReference type="InterPro" id="IPR058240">
    <property type="entry name" value="rSAM_sf"/>
</dbReference>
<dbReference type="InterPro" id="IPR007197">
    <property type="entry name" value="rSAM"/>
</dbReference>
<protein>
    <submittedName>
        <fullName evidence="2">TIGR03960 family B12-binding radical SAM protein</fullName>
    </submittedName>
</protein>
<dbReference type="SMART" id="SM00729">
    <property type="entry name" value="Elp3"/>
    <property type="match status" value="1"/>
</dbReference>
<dbReference type="RefSeq" id="WP_379872672.1">
    <property type="nucleotide sequence ID" value="NZ_JBHTBH010000010.1"/>
</dbReference>
<dbReference type="Gene3D" id="3.30.750.200">
    <property type="match status" value="1"/>
</dbReference>
<proteinExistence type="predicted"/>
<dbReference type="SFLD" id="SFLDG01082">
    <property type="entry name" value="B12-binding_domain_containing"/>
    <property type="match status" value="1"/>
</dbReference>
<dbReference type="Pfam" id="PF19864">
    <property type="entry name" value="Radical_SAM_N2"/>
    <property type="match status" value="1"/>
</dbReference>
<dbReference type="PANTHER" id="PTHR42731:SF1">
    <property type="entry name" value="RADICAL SAM DOMAIN PROTEIN"/>
    <property type="match status" value="1"/>
</dbReference>
<dbReference type="EMBL" id="JBHTBH010000010">
    <property type="protein sequence ID" value="MFC7330023.1"/>
    <property type="molecule type" value="Genomic_DNA"/>
</dbReference>
<dbReference type="NCBIfam" id="TIGR03960">
    <property type="entry name" value="rSAM_fuse_unch"/>
    <property type="match status" value="1"/>
</dbReference>
<sequence length="644" mass="72428">MPIESVFPRLEALLPQVQKPIQYVGGELNSVVKEWDETEVRWALMYPDAYEVGVPNQGIQILYEVLNERDGVLAERCYAVWPDLERLMREHGVPHFTVDAHRPLGAFDVMGVSFASEMGYTNMLTALDLAGVPLHAADRREEDPIVLAGGHSAFNPEPIADFLDAAVLGDGEEIALAITEVIREWKREGRPGGRDGVLLRLAATGGVYIPRFYDVEYLPDGRIGRYRPNRPGVPWSVHKHTVMDLDKWPYPKNPIVPLAESVHERFSVEIFRGCTRGCRFCQAGMITRPVRERSKAVVADMVEQGVRSSGFQEVGLLSLSSADHSEIGEITKGLADRYEGTNTGLSLPSTRVDAFNIDLANELTRNGRRSGLTFAPEGGSERMRRVINKMVTEADLIRTVTAAYAAGWRQVKLYFMCGLPTETDEDVLAIADLAREVIRAGREVTGRKDIRCTVSIGGFVPKPQTPFQWAGQTPHEVVDARLHTLRDVLRRDRAYGRSVGLRYHEGRPSIIEGLLSRGDRRVGRVIEEVWRAGGRFDGWSEHFSYERWTESAARALAGEPVDLDWYTVRERERDEVLPWDHLDAGLDRDWLWQDWQDALHGEESVEVDDCRWNPCYDCGVCPTMGTEIQIGPTDRSKLLPLTVV</sequence>
<evidence type="ECO:0000313" key="2">
    <source>
        <dbReference type="EMBL" id="MFC7330023.1"/>
    </source>
</evidence>
<feature type="domain" description="Radical SAM core" evidence="1">
    <location>
        <begin position="260"/>
        <end position="497"/>
    </location>
</feature>
<dbReference type="SUPFAM" id="SSF102114">
    <property type="entry name" value="Radical SAM enzymes"/>
    <property type="match status" value="1"/>
</dbReference>
<dbReference type="PROSITE" id="PS51918">
    <property type="entry name" value="RADICAL_SAM"/>
    <property type="match status" value="1"/>
</dbReference>
<gene>
    <name evidence="2" type="ORF">ACFQRF_20025</name>
</gene>
<dbReference type="InterPro" id="IPR023862">
    <property type="entry name" value="CHP03960_rSAM"/>
</dbReference>
<accession>A0ABW2KKY2</accession>